<accession>A0A9P6APU4</accession>
<gene>
    <name evidence="2" type="ORF">BS47DRAFT_1365024</name>
</gene>
<proteinExistence type="predicted"/>
<keyword evidence="3" id="KW-1185">Reference proteome</keyword>
<evidence type="ECO:0000313" key="3">
    <source>
        <dbReference type="Proteomes" id="UP000886523"/>
    </source>
</evidence>
<protein>
    <submittedName>
        <fullName evidence="2">Uncharacterized protein</fullName>
    </submittedName>
</protein>
<organism evidence="2 3">
    <name type="scientific">Hydnum rufescens UP504</name>
    <dbReference type="NCBI Taxonomy" id="1448309"/>
    <lineage>
        <taxon>Eukaryota</taxon>
        <taxon>Fungi</taxon>
        <taxon>Dikarya</taxon>
        <taxon>Basidiomycota</taxon>
        <taxon>Agaricomycotina</taxon>
        <taxon>Agaricomycetes</taxon>
        <taxon>Cantharellales</taxon>
        <taxon>Hydnaceae</taxon>
        <taxon>Hydnum</taxon>
    </lineage>
</organism>
<sequence>MTSLPSQPFPLGSEQSQCLALCPAPLSKASAEGSVITLSPPILPYPTPFPVDLLCPSMTMSALLNLGGTSLHWFPLADKAVKPTSSPPSTSSPVHPIRKWRPSQPRSSSLSFSMPSQETVLYHLGTHECLLLELNVQKDDNDNMWRNKGESLNPGSQGLNQTKGIHNLDQPRDEYSPFSSGPPLTTYQFLVTWASPIPRECPSYFLFDEDLGGWYMDRRWMVAAQLALEKLQAVIMDTLALVQYPQMAQDS</sequence>
<feature type="region of interest" description="Disordered" evidence="1">
    <location>
        <begin position="82"/>
        <end position="111"/>
    </location>
</feature>
<feature type="compositionally biased region" description="Low complexity" evidence="1">
    <location>
        <begin position="83"/>
        <end position="93"/>
    </location>
</feature>
<reference evidence="2" key="1">
    <citation type="journal article" date="2020" name="Nat. Commun.">
        <title>Large-scale genome sequencing of mycorrhizal fungi provides insights into the early evolution of symbiotic traits.</title>
        <authorList>
            <person name="Miyauchi S."/>
            <person name="Kiss E."/>
            <person name="Kuo A."/>
            <person name="Drula E."/>
            <person name="Kohler A."/>
            <person name="Sanchez-Garcia M."/>
            <person name="Morin E."/>
            <person name="Andreopoulos B."/>
            <person name="Barry K.W."/>
            <person name="Bonito G."/>
            <person name="Buee M."/>
            <person name="Carver A."/>
            <person name="Chen C."/>
            <person name="Cichocki N."/>
            <person name="Clum A."/>
            <person name="Culley D."/>
            <person name="Crous P.W."/>
            <person name="Fauchery L."/>
            <person name="Girlanda M."/>
            <person name="Hayes R.D."/>
            <person name="Keri Z."/>
            <person name="LaButti K."/>
            <person name="Lipzen A."/>
            <person name="Lombard V."/>
            <person name="Magnuson J."/>
            <person name="Maillard F."/>
            <person name="Murat C."/>
            <person name="Nolan M."/>
            <person name="Ohm R.A."/>
            <person name="Pangilinan J."/>
            <person name="Pereira M.F."/>
            <person name="Perotto S."/>
            <person name="Peter M."/>
            <person name="Pfister S."/>
            <person name="Riley R."/>
            <person name="Sitrit Y."/>
            <person name="Stielow J.B."/>
            <person name="Szollosi G."/>
            <person name="Zifcakova L."/>
            <person name="Stursova M."/>
            <person name="Spatafora J.W."/>
            <person name="Tedersoo L."/>
            <person name="Vaario L.M."/>
            <person name="Yamada A."/>
            <person name="Yan M."/>
            <person name="Wang P."/>
            <person name="Xu J."/>
            <person name="Bruns T."/>
            <person name="Baldrian P."/>
            <person name="Vilgalys R."/>
            <person name="Dunand C."/>
            <person name="Henrissat B."/>
            <person name="Grigoriev I.V."/>
            <person name="Hibbett D."/>
            <person name="Nagy L.G."/>
            <person name="Martin F.M."/>
        </authorList>
    </citation>
    <scope>NUCLEOTIDE SEQUENCE</scope>
    <source>
        <strain evidence="2">UP504</strain>
    </source>
</reference>
<dbReference type="Proteomes" id="UP000886523">
    <property type="component" value="Unassembled WGS sequence"/>
</dbReference>
<comment type="caution">
    <text evidence="2">The sequence shown here is derived from an EMBL/GenBank/DDBJ whole genome shotgun (WGS) entry which is preliminary data.</text>
</comment>
<dbReference type="EMBL" id="MU129029">
    <property type="protein sequence ID" value="KAF9509727.1"/>
    <property type="molecule type" value="Genomic_DNA"/>
</dbReference>
<name>A0A9P6APU4_9AGAM</name>
<evidence type="ECO:0000313" key="2">
    <source>
        <dbReference type="EMBL" id="KAF9509727.1"/>
    </source>
</evidence>
<evidence type="ECO:0000256" key="1">
    <source>
        <dbReference type="SAM" id="MobiDB-lite"/>
    </source>
</evidence>
<feature type="compositionally biased region" description="Low complexity" evidence="1">
    <location>
        <begin position="102"/>
        <end position="111"/>
    </location>
</feature>
<dbReference type="AlphaFoldDB" id="A0A9P6APU4"/>